<dbReference type="GO" id="GO:0016020">
    <property type="term" value="C:membrane"/>
    <property type="evidence" value="ECO:0007669"/>
    <property type="project" value="UniProtKB-SubCell"/>
</dbReference>
<dbReference type="InterPro" id="IPR051717">
    <property type="entry name" value="MFS_MFSD6"/>
</dbReference>
<evidence type="ECO:0000259" key="7">
    <source>
        <dbReference type="Pfam" id="PF12832"/>
    </source>
</evidence>
<comment type="similarity">
    <text evidence="2">Belongs to the major facilitator superfamily. MFSD6 family.</text>
</comment>
<dbReference type="Gene3D" id="1.20.1250.20">
    <property type="entry name" value="MFS general substrate transporter like domains"/>
    <property type="match status" value="1"/>
</dbReference>
<dbReference type="Proteomes" id="UP000186922">
    <property type="component" value="Unassembled WGS sequence"/>
</dbReference>
<comment type="subcellular location">
    <subcellularLocation>
        <location evidence="1">Membrane</location>
        <topology evidence="1">Multi-pass membrane protein</topology>
    </subcellularLocation>
</comment>
<dbReference type="STRING" id="947166.A0A1D1UXN2"/>
<evidence type="ECO:0000256" key="1">
    <source>
        <dbReference type="ARBA" id="ARBA00004141"/>
    </source>
</evidence>
<dbReference type="AlphaFoldDB" id="A0A1D1UXN2"/>
<keyword evidence="5 6" id="KW-0472">Membrane</keyword>
<sequence>MEEELHSTKLMMGLTQTIVGLSGVLGMFSAGWIIPRVGYTSVFASDILLYSPRFLALSFIPAGQDCYVELLQILDGISHALVMVAASDYAGKLSPKYLASLQGITCAAHYCIGKGGGSLIGGLLYNKFGPRLRFQDLLDDLSFCPTKLLSALTLLPFVVYRYASCLCFTRNPNIFLWQEVTGARKRNLKLAEATSPPTKLCYTDRQPK</sequence>
<evidence type="ECO:0000256" key="3">
    <source>
        <dbReference type="ARBA" id="ARBA00022692"/>
    </source>
</evidence>
<feature type="domain" description="Major facilitator superfamily associated" evidence="7">
    <location>
        <begin position="3"/>
        <end position="135"/>
    </location>
</feature>
<reference evidence="8 9" key="1">
    <citation type="journal article" date="2016" name="Nat. Commun.">
        <title>Extremotolerant tardigrade genome and improved radiotolerance of human cultured cells by tardigrade-unique protein.</title>
        <authorList>
            <person name="Hashimoto T."/>
            <person name="Horikawa D.D."/>
            <person name="Saito Y."/>
            <person name="Kuwahara H."/>
            <person name="Kozuka-Hata H."/>
            <person name="Shin-I T."/>
            <person name="Minakuchi Y."/>
            <person name="Ohishi K."/>
            <person name="Motoyama A."/>
            <person name="Aizu T."/>
            <person name="Enomoto A."/>
            <person name="Kondo K."/>
            <person name="Tanaka S."/>
            <person name="Hara Y."/>
            <person name="Koshikawa S."/>
            <person name="Sagara H."/>
            <person name="Miura T."/>
            <person name="Yokobori S."/>
            <person name="Miyagawa K."/>
            <person name="Suzuki Y."/>
            <person name="Kubo T."/>
            <person name="Oyama M."/>
            <person name="Kohara Y."/>
            <person name="Fujiyama A."/>
            <person name="Arakawa K."/>
            <person name="Katayama T."/>
            <person name="Toyoda A."/>
            <person name="Kunieda T."/>
        </authorList>
    </citation>
    <scope>NUCLEOTIDE SEQUENCE [LARGE SCALE GENOMIC DNA]</scope>
    <source>
        <strain evidence="8 9">YOKOZUNA-1</strain>
    </source>
</reference>
<evidence type="ECO:0000313" key="9">
    <source>
        <dbReference type="Proteomes" id="UP000186922"/>
    </source>
</evidence>
<evidence type="ECO:0000256" key="6">
    <source>
        <dbReference type="SAM" id="Phobius"/>
    </source>
</evidence>
<gene>
    <name evidence="8" type="primary">RvY_04530-1</name>
    <name evidence="8" type="synonym">RvY_04530.1</name>
    <name evidence="8" type="ORF">RvY_04530</name>
</gene>
<comment type="caution">
    <text evidence="8">The sequence shown here is derived from an EMBL/GenBank/DDBJ whole genome shotgun (WGS) entry which is preliminary data.</text>
</comment>
<keyword evidence="4 6" id="KW-1133">Transmembrane helix</keyword>
<dbReference type="OrthoDB" id="440755at2759"/>
<protein>
    <recommendedName>
        <fullName evidence="7">Major facilitator superfamily associated domain-containing protein</fullName>
    </recommendedName>
</protein>
<evidence type="ECO:0000256" key="5">
    <source>
        <dbReference type="ARBA" id="ARBA00023136"/>
    </source>
</evidence>
<feature type="transmembrane region" description="Helical" evidence="6">
    <location>
        <begin position="12"/>
        <end position="34"/>
    </location>
</feature>
<dbReference type="PANTHER" id="PTHR16172">
    <property type="entry name" value="MAJOR FACILITATOR SUPERFAMILY DOMAIN-CONTAINING PROTEIN 6-LIKE"/>
    <property type="match status" value="1"/>
</dbReference>
<evidence type="ECO:0000256" key="4">
    <source>
        <dbReference type="ARBA" id="ARBA00022989"/>
    </source>
</evidence>
<keyword evidence="3 6" id="KW-0812">Transmembrane</keyword>
<evidence type="ECO:0000313" key="8">
    <source>
        <dbReference type="EMBL" id="GAU92452.1"/>
    </source>
</evidence>
<dbReference type="EMBL" id="BDGG01000002">
    <property type="protein sequence ID" value="GAU92452.1"/>
    <property type="molecule type" value="Genomic_DNA"/>
</dbReference>
<name>A0A1D1UXN2_RAMVA</name>
<dbReference type="PANTHER" id="PTHR16172:SF41">
    <property type="entry name" value="MAJOR FACILITATOR SUPERFAMILY DOMAIN-CONTAINING PROTEIN 6-LIKE"/>
    <property type="match status" value="1"/>
</dbReference>
<accession>A0A1D1UXN2</accession>
<dbReference type="InterPro" id="IPR024989">
    <property type="entry name" value="MFS_assoc_dom"/>
</dbReference>
<dbReference type="SUPFAM" id="SSF103473">
    <property type="entry name" value="MFS general substrate transporter"/>
    <property type="match status" value="1"/>
</dbReference>
<keyword evidence="9" id="KW-1185">Reference proteome</keyword>
<evidence type="ECO:0000256" key="2">
    <source>
        <dbReference type="ARBA" id="ARBA00005241"/>
    </source>
</evidence>
<dbReference type="Pfam" id="PF12832">
    <property type="entry name" value="MFS_1_like"/>
    <property type="match status" value="1"/>
</dbReference>
<proteinExistence type="inferred from homology"/>
<organism evidence="8 9">
    <name type="scientific">Ramazzottius varieornatus</name>
    <name type="common">Water bear</name>
    <name type="synonym">Tardigrade</name>
    <dbReference type="NCBI Taxonomy" id="947166"/>
    <lineage>
        <taxon>Eukaryota</taxon>
        <taxon>Metazoa</taxon>
        <taxon>Ecdysozoa</taxon>
        <taxon>Tardigrada</taxon>
        <taxon>Eutardigrada</taxon>
        <taxon>Parachela</taxon>
        <taxon>Hypsibioidea</taxon>
        <taxon>Ramazzottiidae</taxon>
        <taxon>Ramazzottius</taxon>
    </lineage>
</organism>
<dbReference type="InterPro" id="IPR036259">
    <property type="entry name" value="MFS_trans_sf"/>
</dbReference>